<feature type="transmembrane region" description="Helical" evidence="1">
    <location>
        <begin position="39"/>
        <end position="62"/>
    </location>
</feature>
<gene>
    <name evidence="2" type="ORF">MMARJ_03550</name>
</gene>
<feature type="transmembrane region" description="Helical" evidence="1">
    <location>
        <begin position="82"/>
        <end position="99"/>
    </location>
</feature>
<evidence type="ECO:0000313" key="3">
    <source>
        <dbReference type="Proteomes" id="UP000466831"/>
    </source>
</evidence>
<keyword evidence="3" id="KW-1185">Reference proteome</keyword>
<sequence>MVGLRVERMTRVVGVGLLASAFAPLVALLAVLKLHDFRWVSWLVLAACLAAVLLLAMVLHSLSGLQTRSVETTSVKRADERMLAFTSSYVVPVVVALFGGPKGPVVAATWALVALLAVIYVRAGLYHLNPTLAIMGFRLYEVTATNGAVTMLLAKRKHIPQHGTVECSYLGDDVAIQLKGQR</sequence>
<evidence type="ECO:0000313" key="2">
    <source>
        <dbReference type="EMBL" id="BBY09615.1"/>
    </source>
</evidence>
<keyword evidence="1" id="KW-0812">Transmembrane</keyword>
<feature type="transmembrane region" description="Helical" evidence="1">
    <location>
        <begin position="12"/>
        <end position="33"/>
    </location>
</feature>
<name>A0ABN5ZPA5_9MYCO</name>
<protein>
    <submittedName>
        <fullName evidence="2">Uncharacterized protein</fullName>
    </submittedName>
</protein>
<dbReference type="Proteomes" id="UP000466831">
    <property type="component" value="Chromosome"/>
</dbReference>
<organism evidence="2 3">
    <name type="scientific">Mycobacterium marseillense</name>
    <dbReference type="NCBI Taxonomy" id="701042"/>
    <lineage>
        <taxon>Bacteria</taxon>
        <taxon>Bacillati</taxon>
        <taxon>Actinomycetota</taxon>
        <taxon>Actinomycetes</taxon>
        <taxon>Mycobacteriales</taxon>
        <taxon>Mycobacteriaceae</taxon>
        <taxon>Mycobacterium</taxon>
        <taxon>Mycobacterium avium complex (MAC)</taxon>
    </lineage>
</organism>
<feature type="transmembrane region" description="Helical" evidence="1">
    <location>
        <begin position="105"/>
        <end position="125"/>
    </location>
</feature>
<evidence type="ECO:0000256" key="1">
    <source>
        <dbReference type="SAM" id="Phobius"/>
    </source>
</evidence>
<keyword evidence="1" id="KW-0472">Membrane</keyword>
<proteinExistence type="predicted"/>
<dbReference type="EMBL" id="AP022584">
    <property type="protein sequence ID" value="BBY09615.1"/>
    <property type="molecule type" value="Genomic_DNA"/>
</dbReference>
<accession>A0ABN5ZPA5</accession>
<reference evidence="2 3" key="1">
    <citation type="journal article" date="2019" name="Emerg. Microbes Infect.">
        <title>Comprehensive subspecies identification of 175 nontuberculous mycobacteria species based on 7547 genomic profiles.</title>
        <authorList>
            <person name="Matsumoto Y."/>
            <person name="Kinjo T."/>
            <person name="Motooka D."/>
            <person name="Nabeya D."/>
            <person name="Jung N."/>
            <person name="Uechi K."/>
            <person name="Horii T."/>
            <person name="Iida T."/>
            <person name="Fujita J."/>
            <person name="Nakamura S."/>
        </authorList>
    </citation>
    <scope>NUCLEOTIDE SEQUENCE [LARGE SCALE GENOMIC DNA]</scope>
    <source>
        <strain evidence="2 3">JCM 17324</strain>
    </source>
</reference>
<keyword evidence="1" id="KW-1133">Transmembrane helix</keyword>